<dbReference type="OrthoDB" id="9773411at2"/>
<reference evidence="2 3" key="1">
    <citation type="submission" date="2016-11" db="EMBL/GenBank/DDBJ databases">
        <title>Sphingorhabdus sp. LPB0140, isolated from marine environment.</title>
        <authorList>
            <person name="Kim E."/>
            <person name="Yi H."/>
        </authorList>
    </citation>
    <scope>NUCLEOTIDE SEQUENCE [LARGE SCALE GENOMIC DNA]</scope>
    <source>
        <strain evidence="2 3">LPB0140</strain>
    </source>
</reference>
<dbReference type="Proteomes" id="UP000242561">
    <property type="component" value="Chromosome"/>
</dbReference>
<dbReference type="KEGG" id="sphl:LPB140_01185"/>
<keyword evidence="1" id="KW-0732">Signal</keyword>
<dbReference type="SUPFAM" id="SSF56935">
    <property type="entry name" value="Porins"/>
    <property type="match status" value="2"/>
</dbReference>
<protein>
    <recommendedName>
        <fullName evidence="4">TonB-dependent receptor</fullName>
    </recommendedName>
</protein>
<evidence type="ECO:0000256" key="1">
    <source>
        <dbReference type="SAM" id="SignalP"/>
    </source>
</evidence>
<gene>
    <name evidence="2" type="ORF">LPB140_01185</name>
</gene>
<sequence>MKNILENKMNNSNKQNNNPNIWALRSSMLAVAVAATPAAAYANDDVADGVSANGQEQSQIIDMSAVAGTYEKNGTIFVAGTGENEPKLYKNVPVKSAVNTSSIAIAAATSPAPEKQSVKARTDKHDIKFRADTLVVTPILNIGMMNSERTAAAGETINFLGYSNYPAFIEKGEVRIFRATQSTDSEPVAIISVDENGSASWNVPDNSPSALYYIYRIYGANGKFDETTPQELTIVENSMALKKAQEPVSRPNFGNVDEAARRNIELSGLMATVTGHAEQGDIVRVSGQFVPVDTDGRFVAQQIVSRKDGEMHVSITRNGKEVKSATQSFAAPKDDWFVVGQGDLTLGRSYGSGPASLVSGDSLAEGSYAIGRAAFYAKGVVGDDVRVTASVDTGETLVKDLFSNLDRKDPSQLLRRLNRDQYYPTYGDNSTLVEDAPTQGRFYLRVNKDDSQFVIGNFVTQVNGAELAQLDRGLFGALIDYNSKDSTSFGERRTQITAFASDPGTVPGREEFRGTGGSLYFMKRQDVSIGSERVRIEVRDRETGLILEIRDLYPQQDYDFDPFQGRITLVKPLASTVATDSAVREGSSTGNVPVLVVRYEYTPPVGDLDGYTIGGRGSGWLGDKVRFGVTAQRDTVEEAAQTLLGADVMVRVTAGSYFKAEVAQTDGPGFGQSNSVDGGLSFTDIVSPGTSVKAKAYRTEAAVNFAELAGKSGDLGTASVYFEHYDQGFSSSGRLTPSQTERWGVAMAAPVGEKSSISVKYDQLLSAGTGDSKTGTFDLVTGGAMGSANVTAKLGVRYEDRTPGLLYNSVQDGSRTDAALELEYAPMMKNWSLFGFGQATLDHDSTRNRNDRIGGGVKAELTEKLSLASEISGGSGGLGADVQLNHRYGEGSEAYIGYALFADRTDTGLDTQNIFTRSNRGNLTLGARHRFSDSLSIYGENRVGMGGTAPSLSRAYGLKFDPIEKLSITGSFENGRIDDATTGLFKRTAGSIGLGWQDENVKLGSSVEIRREKGNGRDQTVTLFRSDINYNVNPDWSALGRLNIARADNDSASIRAAEYTEAMAGFAYRPINNERLNALVRFTFFEDLGPAGQVTGSGEIESPKQQSKIANIDVNYDLTNWLTIGGKYGYRSGKVSLSRDSDIFVKSDAHLGVIRADFHADDHWDISLEGRGLWVELADDKRFGALGTVYRKLGNNVKVGVGYSLSDFSDDLTDQSYTSHGPFINLLGKF</sequence>
<feature type="signal peptide" evidence="1">
    <location>
        <begin position="1"/>
        <end position="42"/>
    </location>
</feature>
<name>A0A1L3J979_9SPHN</name>
<dbReference type="STRING" id="1913578.LPB140_01185"/>
<dbReference type="EMBL" id="CP018154">
    <property type="protein sequence ID" value="APG61677.1"/>
    <property type="molecule type" value="Genomic_DNA"/>
</dbReference>
<feature type="chain" id="PRO_5012814884" description="TonB-dependent receptor" evidence="1">
    <location>
        <begin position="43"/>
        <end position="1230"/>
    </location>
</feature>
<evidence type="ECO:0000313" key="2">
    <source>
        <dbReference type="EMBL" id="APG61677.1"/>
    </source>
</evidence>
<accession>A0A1L3J979</accession>
<evidence type="ECO:0000313" key="3">
    <source>
        <dbReference type="Proteomes" id="UP000242561"/>
    </source>
</evidence>
<organism evidence="2 3">
    <name type="scientific">Sphingorhabdus lutea</name>
    <dbReference type="NCBI Taxonomy" id="1913578"/>
    <lineage>
        <taxon>Bacteria</taxon>
        <taxon>Pseudomonadati</taxon>
        <taxon>Pseudomonadota</taxon>
        <taxon>Alphaproteobacteria</taxon>
        <taxon>Sphingomonadales</taxon>
        <taxon>Sphingomonadaceae</taxon>
        <taxon>Sphingorhabdus</taxon>
    </lineage>
</organism>
<keyword evidence="3" id="KW-1185">Reference proteome</keyword>
<dbReference type="AlphaFoldDB" id="A0A1L3J979"/>
<proteinExistence type="predicted"/>
<dbReference type="RefSeq" id="WP_072558323.1">
    <property type="nucleotide sequence ID" value="NZ_CP018154.1"/>
</dbReference>
<evidence type="ECO:0008006" key="4">
    <source>
        <dbReference type="Google" id="ProtNLM"/>
    </source>
</evidence>